<evidence type="ECO:0000256" key="1">
    <source>
        <dbReference type="SAM" id="SignalP"/>
    </source>
</evidence>
<sequence length="667" mass="73555">MTFSGSFRLSALALMLTASLTSFSSAANTVSTQQPLQVAFMPDAHFHDVYAKFTDHSFRGIQDEQSGQFATIRTMAAQLHSTRLFNENYFALKAALDDAARRQVKLVVLPGDFSDDGQPVHLRGLKQLLQQYEQQHGMKFFLTLGNHDPVRPFASAGGKDDFLGSDARPQPIYSPDSAECQSASKPARLICSAELGHLGYSGVLELLGNYGFYPSSSDLYWESPYSQGDQQPYQYSTAKTQSALQHRQYQVCANQSSANQRSDASVCELVPDASYLVEPVPGLWLLAIDANIYTPSLKDGTLVYAGSGNAGYNELLSYKPQLVPWIRSVVSRAKAQGKTLLSFSHFPMAEFYQGQSAAIEQLFGEAKGQLSRVPLAPTSALLADTGLRLHVAGHMHLNNTAAVPAKDGGQLVNIQAPSLAAYVPAYKLLTLAGAGKAQVDTIVLQQVPDFSALFGFYQREWQQLKQHGEPLWDIGLLQAKNYRDFTKGHLQELTRLRFLPQDWPEQLRTLLLQLNAGQMLLLASEPGELSLADYLNNPATLTALLQQPAYQARARLLQQQASAAGQDWAELSQISGFEVAVDFYRLQNAGDLAIADIGERRLARYRWLAEQLGAAPTVVSRDWQQLSLQHYSQQHFALLFAILNGFQHGLPNRHFSVDLQSGALLKD</sequence>
<dbReference type="Gene3D" id="3.60.21.10">
    <property type="match status" value="2"/>
</dbReference>
<dbReference type="RefSeq" id="WP_377335577.1">
    <property type="nucleotide sequence ID" value="NZ_JBHSGB010000015.1"/>
</dbReference>
<reference evidence="4" key="1">
    <citation type="journal article" date="2019" name="Int. J. Syst. Evol. Microbiol.">
        <title>The Global Catalogue of Microorganisms (GCM) 10K type strain sequencing project: providing services to taxonomists for standard genome sequencing and annotation.</title>
        <authorList>
            <consortium name="The Broad Institute Genomics Platform"/>
            <consortium name="The Broad Institute Genome Sequencing Center for Infectious Disease"/>
            <person name="Wu L."/>
            <person name="Ma J."/>
        </authorList>
    </citation>
    <scope>NUCLEOTIDE SEQUENCE [LARGE SCALE GENOMIC DNA]</scope>
    <source>
        <strain evidence="4">DT28</strain>
    </source>
</reference>
<dbReference type="CDD" id="cd00838">
    <property type="entry name" value="MPP_superfamily"/>
    <property type="match status" value="1"/>
</dbReference>
<keyword evidence="4" id="KW-1185">Reference proteome</keyword>
<feature type="signal peptide" evidence="1">
    <location>
        <begin position="1"/>
        <end position="26"/>
    </location>
</feature>
<evidence type="ECO:0000313" key="3">
    <source>
        <dbReference type="EMBL" id="MFC4656477.1"/>
    </source>
</evidence>
<proteinExistence type="predicted"/>
<dbReference type="Pfam" id="PF00149">
    <property type="entry name" value="Metallophos"/>
    <property type="match status" value="1"/>
</dbReference>
<evidence type="ECO:0000313" key="4">
    <source>
        <dbReference type="Proteomes" id="UP001595962"/>
    </source>
</evidence>
<dbReference type="InterPro" id="IPR004843">
    <property type="entry name" value="Calcineurin-like_PHP"/>
</dbReference>
<accession>A0ABV9JQD0</accession>
<dbReference type="SUPFAM" id="SSF56300">
    <property type="entry name" value="Metallo-dependent phosphatases"/>
    <property type="match status" value="1"/>
</dbReference>
<dbReference type="Proteomes" id="UP001595962">
    <property type="component" value="Unassembled WGS sequence"/>
</dbReference>
<dbReference type="EMBL" id="JBHSGB010000015">
    <property type="protein sequence ID" value="MFC4656477.1"/>
    <property type="molecule type" value="Genomic_DNA"/>
</dbReference>
<feature type="chain" id="PRO_5046674186" evidence="1">
    <location>
        <begin position="27"/>
        <end position="667"/>
    </location>
</feature>
<organism evidence="3 4">
    <name type="scientific">Rheinheimera marina</name>
    <dbReference type="NCBI Taxonomy" id="1774958"/>
    <lineage>
        <taxon>Bacteria</taxon>
        <taxon>Pseudomonadati</taxon>
        <taxon>Pseudomonadota</taxon>
        <taxon>Gammaproteobacteria</taxon>
        <taxon>Chromatiales</taxon>
        <taxon>Chromatiaceae</taxon>
        <taxon>Rheinheimera</taxon>
    </lineage>
</organism>
<keyword evidence="1" id="KW-0732">Signal</keyword>
<gene>
    <name evidence="3" type="ORF">ACFO3I_15775</name>
</gene>
<name>A0ABV9JQD0_9GAMM</name>
<feature type="domain" description="Calcineurin-like phosphoesterase" evidence="2">
    <location>
        <begin position="86"/>
        <end position="157"/>
    </location>
</feature>
<dbReference type="InterPro" id="IPR029052">
    <property type="entry name" value="Metallo-depent_PP-like"/>
</dbReference>
<comment type="caution">
    <text evidence="3">The sequence shown here is derived from an EMBL/GenBank/DDBJ whole genome shotgun (WGS) entry which is preliminary data.</text>
</comment>
<protein>
    <submittedName>
        <fullName evidence="3">Metallophosphoesterase</fullName>
    </submittedName>
</protein>
<evidence type="ECO:0000259" key="2">
    <source>
        <dbReference type="Pfam" id="PF00149"/>
    </source>
</evidence>